<dbReference type="KEGG" id="hmp:K6T50_00710"/>
<dbReference type="RefSeq" id="WP_222607543.1">
    <property type="nucleotide sequence ID" value="NZ_CP081958.1"/>
</dbReference>
<dbReference type="GeneID" id="67176618"/>
<accession>A0A8T8WD26</accession>
<dbReference type="AlphaFoldDB" id="A0A8T8WD26"/>
<feature type="compositionally biased region" description="Basic and acidic residues" evidence="1">
    <location>
        <begin position="368"/>
        <end position="384"/>
    </location>
</feature>
<organism evidence="2 3">
    <name type="scientific">Halobaculum magnesiiphilum</name>
    <dbReference type="NCBI Taxonomy" id="1017351"/>
    <lineage>
        <taxon>Archaea</taxon>
        <taxon>Methanobacteriati</taxon>
        <taxon>Methanobacteriota</taxon>
        <taxon>Stenosarchaea group</taxon>
        <taxon>Halobacteria</taxon>
        <taxon>Halobacteriales</taxon>
        <taxon>Haloferacaceae</taxon>
        <taxon>Halobaculum</taxon>
    </lineage>
</organism>
<sequence>MSTAADAPTDADPERVASALSTAEFVRIYPRPTGDALAAAGVLARALDARDTAFQVRATRDEAIPDGDGSALALGWTPPNATGIPSGSRPVSAVAADVADAVGVEPDPIVGLAGVVAAGTVPGEGASGSLLEEAERRGVVDRRPGVAVPTADLADGLAHSTRIWTPYSGDPDAARELLADLGIDTGSDGAAEIDEDAHRRLASAVALDATADAPDRAVSAVERALRPYATSTGPFETLGGHADVFDALARERPGLGVALALGADVTDAALSTWRDHAGRVHAALADPTTGRYDGAFVVRVEASPADAPALATAARLVREYASPEPVALVVSDDAAAAAGDGAADTIAALQAGVEATTDADPDDASAGDTDRAEETNRDGDSVDVFGDDRLGEARFAGGDVQAFIGAFREALR</sequence>
<keyword evidence="2" id="KW-0269">Exonuclease</keyword>
<evidence type="ECO:0000256" key="1">
    <source>
        <dbReference type="SAM" id="MobiDB-lite"/>
    </source>
</evidence>
<keyword evidence="2" id="KW-0540">Nuclease</keyword>
<keyword evidence="3" id="KW-1185">Reference proteome</keyword>
<protein>
    <submittedName>
        <fullName evidence="2">Exonuclease RecJ</fullName>
    </submittedName>
</protein>
<gene>
    <name evidence="2" type="ORF">K6T50_00710</name>
</gene>
<name>A0A8T8WD26_9EURY</name>
<reference evidence="2 3" key="1">
    <citation type="journal article" date="2021" name="Int. J. Syst. Evol. Microbiol.">
        <title>Halobaculum halophilum sp. nov. and Halobaculum salinum sp. nov., isolated from salt lake and saline soil.</title>
        <authorList>
            <person name="Cui H.L."/>
            <person name="Shi X.W."/>
            <person name="Yin X.M."/>
            <person name="Yang X.Y."/>
            <person name="Hou J."/>
            <person name="Zhu L."/>
        </authorList>
    </citation>
    <scope>NUCLEOTIDE SEQUENCE [LARGE SCALE GENOMIC DNA]</scope>
    <source>
        <strain evidence="2 3">NBRC 109044</strain>
    </source>
</reference>
<keyword evidence="2" id="KW-0378">Hydrolase</keyword>
<evidence type="ECO:0000313" key="2">
    <source>
        <dbReference type="EMBL" id="QZP37735.1"/>
    </source>
</evidence>
<dbReference type="GO" id="GO:0004527">
    <property type="term" value="F:exonuclease activity"/>
    <property type="evidence" value="ECO:0007669"/>
    <property type="project" value="UniProtKB-KW"/>
</dbReference>
<evidence type="ECO:0000313" key="3">
    <source>
        <dbReference type="Proteomes" id="UP000826254"/>
    </source>
</evidence>
<proteinExistence type="predicted"/>
<feature type="region of interest" description="Disordered" evidence="1">
    <location>
        <begin position="354"/>
        <end position="384"/>
    </location>
</feature>
<dbReference type="Proteomes" id="UP000826254">
    <property type="component" value="Chromosome"/>
</dbReference>
<dbReference type="EMBL" id="CP081958">
    <property type="protein sequence ID" value="QZP37735.1"/>
    <property type="molecule type" value="Genomic_DNA"/>
</dbReference>